<evidence type="ECO:0000313" key="3">
    <source>
        <dbReference type="Proteomes" id="UP001362999"/>
    </source>
</evidence>
<comment type="caution">
    <text evidence="2">The sequence shown here is derived from an EMBL/GenBank/DDBJ whole genome shotgun (WGS) entry which is preliminary data.</text>
</comment>
<feature type="compositionally biased region" description="Polar residues" evidence="1">
    <location>
        <begin position="46"/>
        <end position="55"/>
    </location>
</feature>
<keyword evidence="3" id="KW-1185">Reference proteome</keyword>
<evidence type="ECO:0000256" key="1">
    <source>
        <dbReference type="SAM" id="MobiDB-lite"/>
    </source>
</evidence>
<organism evidence="2 3">
    <name type="scientific">Favolaschia claudopus</name>
    <dbReference type="NCBI Taxonomy" id="2862362"/>
    <lineage>
        <taxon>Eukaryota</taxon>
        <taxon>Fungi</taxon>
        <taxon>Dikarya</taxon>
        <taxon>Basidiomycota</taxon>
        <taxon>Agaricomycotina</taxon>
        <taxon>Agaricomycetes</taxon>
        <taxon>Agaricomycetidae</taxon>
        <taxon>Agaricales</taxon>
        <taxon>Marasmiineae</taxon>
        <taxon>Mycenaceae</taxon>
        <taxon>Favolaschia</taxon>
    </lineage>
</organism>
<accession>A0AAW0E5Q7</accession>
<feature type="region of interest" description="Disordered" evidence="1">
    <location>
        <begin position="1"/>
        <end position="82"/>
    </location>
</feature>
<feature type="compositionally biased region" description="Low complexity" evidence="1">
    <location>
        <begin position="218"/>
        <end position="232"/>
    </location>
</feature>
<feature type="region of interest" description="Disordered" evidence="1">
    <location>
        <begin position="218"/>
        <end position="240"/>
    </location>
</feature>
<feature type="compositionally biased region" description="Polar residues" evidence="1">
    <location>
        <begin position="1"/>
        <end position="10"/>
    </location>
</feature>
<proteinExistence type="predicted"/>
<feature type="compositionally biased region" description="Low complexity" evidence="1">
    <location>
        <begin position="34"/>
        <end position="44"/>
    </location>
</feature>
<sequence length="272" mass="28861">MPVETSSDSDSAPRKRTTSKRNTTADGGIKKATKPSGTKPTKPKAQSATSAKKQTPSSSKPRAKAAPSPAPTDDSPGDFLMSDLVTPSRFTASVALGTPFSIDRDSSGGSSSLEATHLERGRSAMDLAQDPHAVALLNLRHRLLEKLLTDEPPRWDRVFDSAMKAGPHQQAQLESLLKCCHSYDLAEFARISALDHQFQFYAQEHGLILARTPEGFSSGSGSSIAPSGDGPSALGSRSVRLVGGEEEGLEEFVSSKATRKGKEKAVVVSDSK</sequence>
<evidence type="ECO:0000313" key="2">
    <source>
        <dbReference type="EMBL" id="KAK7059677.1"/>
    </source>
</evidence>
<name>A0AAW0E5Q7_9AGAR</name>
<dbReference type="EMBL" id="JAWWNJ010000003">
    <property type="protein sequence ID" value="KAK7059677.1"/>
    <property type="molecule type" value="Genomic_DNA"/>
</dbReference>
<dbReference type="AlphaFoldDB" id="A0AAW0E5Q7"/>
<feature type="compositionally biased region" description="Low complexity" evidence="1">
    <location>
        <begin position="56"/>
        <end position="74"/>
    </location>
</feature>
<dbReference type="Proteomes" id="UP001362999">
    <property type="component" value="Unassembled WGS sequence"/>
</dbReference>
<reference evidence="2 3" key="1">
    <citation type="journal article" date="2024" name="J Genomics">
        <title>Draft genome sequencing and assembly of Favolaschia claudopus CIRM-BRFM 2984 isolated from oak limbs.</title>
        <authorList>
            <person name="Navarro D."/>
            <person name="Drula E."/>
            <person name="Chaduli D."/>
            <person name="Cazenave R."/>
            <person name="Ahrendt S."/>
            <person name="Wang J."/>
            <person name="Lipzen A."/>
            <person name="Daum C."/>
            <person name="Barry K."/>
            <person name="Grigoriev I.V."/>
            <person name="Favel A."/>
            <person name="Rosso M.N."/>
            <person name="Martin F."/>
        </authorList>
    </citation>
    <scope>NUCLEOTIDE SEQUENCE [LARGE SCALE GENOMIC DNA]</scope>
    <source>
        <strain evidence="2 3">CIRM-BRFM 2984</strain>
    </source>
</reference>
<gene>
    <name evidence="2" type="ORF">R3P38DRAFT_2837191</name>
</gene>
<protein>
    <submittedName>
        <fullName evidence="2">Uncharacterized protein</fullName>
    </submittedName>
</protein>